<keyword evidence="1" id="KW-0677">Repeat</keyword>
<feature type="repeat" description="TPR" evidence="3">
    <location>
        <begin position="291"/>
        <end position="324"/>
    </location>
</feature>
<dbReference type="Proteomes" id="UP000271624">
    <property type="component" value="Unassembled WGS sequence"/>
</dbReference>
<evidence type="ECO:0000256" key="1">
    <source>
        <dbReference type="ARBA" id="ARBA00022737"/>
    </source>
</evidence>
<dbReference type="GO" id="GO:0030968">
    <property type="term" value="P:endoplasmic reticulum unfolded protein response"/>
    <property type="evidence" value="ECO:0007669"/>
    <property type="project" value="TreeGrafter"/>
</dbReference>
<dbReference type="PROSITE" id="PS50293">
    <property type="entry name" value="TPR_REGION"/>
    <property type="match status" value="2"/>
</dbReference>
<evidence type="ECO:0000256" key="2">
    <source>
        <dbReference type="ARBA" id="ARBA00022803"/>
    </source>
</evidence>
<comment type="caution">
    <text evidence="4">The sequence shown here is derived from an EMBL/GenBank/DDBJ whole genome shotgun (WGS) entry which is preliminary data.</text>
</comment>
<gene>
    <name evidence="4" type="ORF">DSM106972_069750</name>
</gene>
<evidence type="ECO:0000313" key="4">
    <source>
        <dbReference type="EMBL" id="RUT00969.1"/>
    </source>
</evidence>
<dbReference type="EMBL" id="RSCL01000021">
    <property type="protein sequence ID" value="RUT00969.1"/>
    <property type="molecule type" value="Genomic_DNA"/>
</dbReference>
<feature type="repeat" description="TPR" evidence="3">
    <location>
        <begin position="60"/>
        <end position="93"/>
    </location>
</feature>
<reference evidence="4" key="1">
    <citation type="submission" date="2018-12" db="EMBL/GenBank/DDBJ databases">
        <authorList>
            <person name="Will S."/>
            <person name="Neumann-Schaal M."/>
            <person name="Henke P."/>
        </authorList>
    </citation>
    <scope>NUCLEOTIDE SEQUENCE</scope>
    <source>
        <strain evidence="4">PCC 7102</strain>
    </source>
</reference>
<keyword evidence="2 3" id="KW-0802">TPR repeat</keyword>
<evidence type="ECO:0000256" key="3">
    <source>
        <dbReference type="PROSITE-ProRule" id="PRU00339"/>
    </source>
</evidence>
<dbReference type="GO" id="GO:0000030">
    <property type="term" value="F:mannosyltransferase activity"/>
    <property type="evidence" value="ECO:0007669"/>
    <property type="project" value="TreeGrafter"/>
</dbReference>
<accession>A0A433V4G1</accession>
<dbReference type="SMART" id="SM00028">
    <property type="entry name" value="TPR"/>
    <property type="match status" value="10"/>
</dbReference>
<dbReference type="PANTHER" id="PTHR44227">
    <property type="match status" value="1"/>
</dbReference>
<dbReference type="AlphaFoldDB" id="A0A433V4G1"/>
<dbReference type="Pfam" id="PF13432">
    <property type="entry name" value="TPR_16"/>
    <property type="match status" value="3"/>
</dbReference>
<dbReference type="SUPFAM" id="SSF81901">
    <property type="entry name" value="HCP-like"/>
    <property type="match status" value="1"/>
</dbReference>
<dbReference type="SUPFAM" id="SSF48452">
    <property type="entry name" value="TPR-like"/>
    <property type="match status" value="2"/>
</dbReference>
<dbReference type="PROSITE" id="PS50005">
    <property type="entry name" value="TPR"/>
    <property type="match status" value="4"/>
</dbReference>
<dbReference type="InterPro" id="IPR052346">
    <property type="entry name" value="O-mannosyl-transferase_TMTC"/>
</dbReference>
<dbReference type="InterPro" id="IPR019734">
    <property type="entry name" value="TPR_rpt"/>
</dbReference>
<sequence>MRFLFGVPLLISLSLVMAPGITIAAVVELVEEAQSAQNDSNYDEAEKLWRQVIKQQPRDALAYARLGSVLFSQNRIDEGIAAYQQAIKIKPSAKIYNNYGDNLRSEDKLNEAMIAYQEALKLDSKSEVARSGLGTVYLRQENYTQAIAEFRQLVALKPDWNNYESLGDALTEAGKHDEARTAYRQAIKLEPTYYSLYNKVAESFQKQEKINDAILAYRQAINVDSTNFYAYTGLAELIKFPKSITILTQYAKQEPKNEVPLQALGYIYKQNQKLNESVSAYRQAIKVKPSAENYSSLGEVLVEQNKLEQAVTAYRQTIKLEPQDYRYGALAEVLIKQNKLNEALTSCQTVIDLYKGKDTSYINYYTCSVAGFGIYQKQGLKNVMTTFQQLTKKIPPKNMAEIYVNLGYRIQSTDNFIKEDAIAIFEEALKFNPRNKEAQENLQELQQTQQSSFIQ</sequence>
<dbReference type="Gene3D" id="1.25.40.10">
    <property type="entry name" value="Tetratricopeptide repeat domain"/>
    <property type="match status" value="6"/>
</dbReference>
<dbReference type="RefSeq" id="WP_233787716.1">
    <property type="nucleotide sequence ID" value="NZ_RSCL01000021.1"/>
</dbReference>
<dbReference type="InterPro" id="IPR011990">
    <property type="entry name" value="TPR-like_helical_dom_sf"/>
</dbReference>
<protein>
    <submittedName>
        <fullName evidence="4">Uncharacterized protein</fullName>
    </submittedName>
</protein>
<proteinExistence type="predicted"/>
<evidence type="ECO:0000313" key="5">
    <source>
        <dbReference type="Proteomes" id="UP000271624"/>
    </source>
</evidence>
<feature type="repeat" description="TPR" evidence="3">
    <location>
        <begin position="160"/>
        <end position="193"/>
    </location>
</feature>
<dbReference type="GO" id="GO:0035269">
    <property type="term" value="P:protein O-linked glycosylation via mannose"/>
    <property type="evidence" value="ECO:0007669"/>
    <property type="project" value="TreeGrafter"/>
</dbReference>
<keyword evidence="5" id="KW-1185">Reference proteome</keyword>
<organism evidence="4 5">
    <name type="scientific">Dulcicalothrix desertica PCC 7102</name>
    <dbReference type="NCBI Taxonomy" id="232991"/>
    <lineage>
        <taxon>Bacteria</taxon>
        <taxon>Bacillati</taxon>
        <taxon>Cyanobacteriota</taxon>
        <taxon>Cyanophyceae</taxon>
        <taxon>Nostocales</taxon>
        <taxon>Calotrichaceae</taxon>
        <taxon>Dulcicalothrix</taxon>
    </lineage>
</organism>
<feature type="repeat" description="TPR" evidence="3">
    <location>
        <begin position="194"/>
        <end position="227"/>
    </location>
</feature>
<name>A0A433V4G1_9CYAN</name>
<dbReference type="Pfam" id="PF13181">
    <property type="entry name" value="TPR_8"/>
    <property type="match status" value="1"/>
</dbReference>
<reference evidence="4" key="2">
    <citation type="journal article" date="2019" name="Genome Biol. Evol.">
        <title>Day and night: Metabolic profiles and evolutionary relationships of six axenic non-marine cyanobacteria.</title>
        <authorList>
            <person name="Will S.E."/>
            <person name="Henke P."/>
            <person name="Boedeker C."/>
            <person name="Huang S."/>
            <person name="Brinkmann H."/>
            <person name="Rohde M."/>
            <person name="Jarek M."/>
            <person name="Friedl T."/>
            <person name="Seufert S."/>
            <person name="Schumacher M."/>
            <person name="Overmann J."/>
            <person name="Neumann-Schaal M."/>
            <person name="Petersen J."/>
        </authorList>
    </citation>
    <scope>NUCLEOTIDE SEQUENCE [LARGE SCALE GENOMIC DNA]</scope>
    <source>
        <strain evidence="4">PCC 7102</strain>
    </source>
</reference>
<dbReference type="PANTHER" id="PTHR44227:SF3">
    <property type="entry name" value="PROTEIN O-MANNOSYL-TRANSFERASE TMTC4"/>
    <property type="match status" value="1"/>
</dbReference>